<organism evidence="2 3">
    <name type="scientific">Monopterus albus</name>
    <name type="common">Swamp eel</name>
    <dbReference type="NCBI Taxonomy" id="43700"/>
    <lineage>
        <taxon>Eukaryota</taxon>
        <taxon>Metazoa</taxon>
        <taxon>Chordata</taxon>
        <taxon>Craniata</taxon>
        <taxon>Vertebrata</taxon>
        <taxon>Euteleostomi</taxon>
        <taxon>Actinopterygii</taxon>
        <taxon>Neopterygii</taxon>
        <taxon>Teleostei</taxon>
        <taxon>Neoteleostei</taxon>
        <taxon>Acanthomorphata</taxon>
        <taxon>Anabantaria</taxon>
        <taxon>Synbranchiformes</taxon>
        <taxon>Synbranchidae</taxon>
        <taxon>Monopterus</taxon>
    </lineage>
</organism>
<dbReference type="Proteomes" id="UP000261600">
    <property type="component" value="Unplaced"/>
</dbReference>
<reference evidence="2" key="1">
    <citation type="submission" date="2025-08" db="UniProtKB">
        <authorList>
            <consortium name="Ensembl"/>
        </authorList>
    </citation>
    <scope>IDENTIFICATION</scope>
</reference>
<dbReference type="AlphaFoldDB" id="A0A3Q3QLE0"/>
<feature type="region of interest" description="Disordered" evidence="1">
    <location>
        <begin position="43"/>
        <end position="95"/>
    </location>
</feature>
<protein>
    <submittedName>
        <fullName evidence="2">Uncharacterized protein</fullName>
    </submittedName>
</protein>
<dbReference type="Ensembl" id="ENSMALT00000015459.1">
    <property type="protein sequence ID" value="ENSMALP00000015151.1"/>
    <property type="gene ID" value="ENSMALG00000010655.1"/>
</dbReference>
<feature type="compositionally biased region" description="Low complexity" evidence="1">
    <location>
        <begin position="56"/>
        <end position="77"/>
    </location>
</feature>
<accession>A0A3Q3QLE0</accession>
<reference evidence="2" key="2">
    <citation type="submission" date="2025-09" db="UniProtKB">
        <authorList>
            <consortium name="Ensembl"/>
        </authorList>
    </citation>
    <scope>IDENTIFICATION</scope>
</reference>
<proteinExistence type="predicted"/>
<evidence type="ECO:0000313" key="3">
    <source>
        <dbReference type="Proteomes" id="UP000261600"/>
    </source>
</evidence>
<evidence type="ECO:0000313" key="2">
    <source>
        <dbReference type="Ensembl" id="ENSMALP00000015151.1"/>
    </source>
</evidence>
<sequence>LWVIRNVKITKYKKNSLSVSATVRQRLGDISITYLLESNWQKKLTFSPDGPRGPASPGRPTRPFGPSGPSSPLGPAGPSSPSPGTPVKPGFPVGP</sequence>
<evidence type="ECO:0000256" key="1">
    <source>
        <dbReference type="SAM" id="MobiDB-lite"/>
    </source>
</evidence>
<name>A0A3Q3QLE0_MONAL</name>
<keyword evidence="3" id="KW-1185">Reference proteome</keyword>